<comment type="subcellular location">
    <subcellularLocation>
        <location evidence="1">Cytoplasm</location>
    </subcellularLocation>
</comment>
<dbReference type="AlphaFoldDB" id="A0A6P8GPA4"/>
<dbReference type="Proteomes" id="UP000515152">
    <property type="component" value="Chromosome 2"/>
</dbReference>
<organism evidence="8 9">
    <name type="scientific">Clupea harengus</name>
    <name type="common">Atlantic herring</name>
    <dbReference type="NCBI Taxonomy" id="7950"/>
    <lineage>
        <taxon>Eukaryota</taxon>
        <taxon>Metazoa</taxon>
        <taxon>Chordata</taxon>
        <taxon>Craniata</taxon>
        <taxon>Vertebrata</taxon>
        <taxon>Euteleostomi</taxon>
        <taxon>Actinopterygii</taxon>
        <taxon>Neopterygii</taxon>
        <taxon>Teleostei</taxon>
        <taxon>Clupei</taxon>
        <taxon>Clupeiformes</taxon>
        <taxon>Clupeoidei</taxon>
        <taxon>Clupeidae</taxon>
        <taxon>Clupea</taxon>
    </lineage>
</organism>
<dbReference type="GeneID" id="105892204"/>
<evidence type="ECO:0000256" key="2">
    <source>
        <dbReference type="ARBA" id="ARBA00022490"/>
    </source>
</evidence>
<dbReference type="InterPro" id="IPR027417">
    <property type="entry name" value="P-loop_NTPase"/>
</dbReference>
<keyword evidence="2" id="KW-0963">Cytoplasm</keyword>
<evidence type="ECO:0000256" key="3">
    <source>
        <dbReference type="ARBA" id="ARBA00022737"/>
    </source>
</evidence>
<evidence type="ECO:0000313" key="8">
    <source>
        <dbReference type="Proteomes" id="UP000515152"/>
    </source>
</evidence>
<evidence type="ECO:0000259" key="6">
    <source>
        <dbReference type="Pfam" id="PF05729"/>
    </source>
</evidence>
<dbReference type="InterPro" id="IPR007111">
    <property type="entry name" value="NACHT_NTPase"/>
</dbReference>
<evidence type="ECO:0000313" key="9">
    <source>
        <dbReference type="RefSeq" id="XP_031437207.1"/>
    </source>
</evidence>
<evidence type="ECO:0000256" key="1">
    <source>
        <dbReference type="ARBA" id="ARBA00004496"/>
    </source>
</evidence>
<dbReference type="SUPFAM" id="SSF52047">
    <property type="entry name" value="RNI-like"/>
    <property type="match status" value="1"/>
</dbReference>
<dbReference type="InterPro" id="IPR041267">
    <property type="entry name" value="NLRP_HD2"/>
</dbReference>
<dbReference type="KEGG" id="char:105892204"/>
<dbReference type="Gene3D" id="3.40.50.300">
    <property type="entry name" value="P-loop containing nucleotide triphosphate hydrolases"/>
    <property type="match status" value="1"/>
</dbReference>
<dbReference type="OrthoDB" id="120976at2759"/>
<dbReference type="Pfam" id="PF17776">
    <property type="entry name" value="NLRC4_HD2"/>
    <property type="match status" value="1"/>
</dbReference>
<keyword evidence="8" id="KW-1185">Reference proteome</keyword>
<dbReference type="PANTHER" id="PTHR45690:SF19">
    <property type="entry name" value="NACHT, LRR AND PYD DOMAINS-CONTAINING PROTEIN 3"/>
    <property type="match status" value="1"/>
</dbReference>
<dbReference type="InterPro" id="IPR050637">
    <property type="entry name" value="NLRP_innate_immun_reg"/>
</dbReference>
<evidence type="ECO:0000256" key="4">
    <source>
        <dbReference type="ARBA" id="ARBA00022843"/>
    </source>
</evidence>
<dbReference type="RefSeq" id="XP_031437207.1">
    <property type="nucleotide sequence ID" value="XM_031581347.1"/>
</dbReference>
<gene>
    <name evidence="9" type="primary">LOC105892204</name>
</gene>
<dbReference type="GO" id="GO:0005737">
    <property type="term" value="C:cytoplasm"/>
    <property type="evidence" value="ECO:0007669"/>
    <property type="project" value="UniProtKB-SubCell"/>
</dbReference>
<evidence type="ECO:0000259" key="7">
    <source>
        <dbReference type="Pfam" id="PF17776"/>
    </source>
</evidence>
<sequence>MVEEMLKRSPEKVLLIIDGFDDINLLEETSGRTGQSENGLCDLLRRHQSCSLLITTRCRSPGSLDQLIKERQTRFTEILGFSENGVKWYFQKFFKNEQNSEDTFHFVRGNEMLFTSCCIPVICWIVCTVLKISKVKGDVDTMKTTTSIFVHVVSTLLENHTRDFREQLQSLCKLAEMGTKNSKVLFEKGEISNVMLNPDGNPFLHKLHQRKKYSFIHLSFQEFFTALKYTMMNSTEAVMELTKSVEGENPKPQHLSVIRFLLGLSNHEVSGREKLIASEGATMFSAQPLKDWLREKVKKPNPSEITLFLLHCLYELHEEEFLKRTMEGVRYINLQNSPLKRRDCWVLQYCLHCRISIARLNLRRCKLTADGFRLLKPVLSQLNCEDLRFDVEGLGDSSEFLEVLTRSRPDGSSQLPQHDERDGRVPEKIRRKSVSMHLSCMESISVRTVSGILDVFRASGVELDLEMSAEVDEQKCSNETTDFSNFTVKRDKDSFMLTVEQYENSSPAAVPAAVTLTLLPSDGLRVDWEKFLKFFNNKNVSSTGACER</sequence>
<keyword evidence="3" id="KW-0677">Repeat</keyword>
<feature type="domain" description="NACHT" evidence="6">
    <location>
        <begin position="5"/>
        <end position="97"/>
    </location>
</feature>
<protein>
    <submittedName>
        <fullName evidence="9">NACHT, LRR and PYD domains-containing protein 1 homolog</fullName>
    </submittedName>
</protein>
<evidence type="ECO:0000256" key="5">
    <source>
        <dbReference type="ARBA" id="ARBA00023198"/>
    </source>
</evidence>
<feature type="domain" description="NACHT LRR and PYD" evidence="7">
    <location>
        <begin position="217"/>
        <end position="323"/>
    </location>
</feature>
<accession>A0A6P8GPA4</accession>
<keyword evidence="5" id="KW-0395">Inflammatory response</keyword>
<dbReference type="Pfam" id="PF05729">
    <property type="entry name" value="NACHT"/>
    <property type="match status" value="1"/>
</dbReference>
<name>A0A6P8GPA4_CLUHA</name>
<proteinExistence type="predicted"/>
<dbReference type="PANTHER" id="PTHR45690">
    <property type="entry name" value="NACHT, LRR AND PYD DOMAINS-CONTAINING PROTEIN 12"/>
    <property type="match status" value="1"/>
</dbReference>
<keyword evidence="4" id="KW-0832">Ubl conjugation</keyword>
<reference evidence="9" key="1">
    <citation type="submission" date="2025-08" db="UniProtKB">
        <authorList>
            <consortium name="RefSeq"/>
        </authorList>
    </citation>
    <scope>IDENTIFICATION</scope>
</reference>